<dbReference type="AlphaFoldDB" id="A0A9P4QVM4"/>
<gene>
    <name evidence="2" type="ORF">EJ04DRAFT_553445</name>
</gene>
<keyword evidence="3" id="KW-1185">Reference proteome</keyword>
<evidence type="ECO:0000313" key="2">
    <source>
        <dbReference type="EMBL" id="KAF2733295.1"/>
    </source>
</evidence>
<evidence type="ECO:0000313" key="3">
    <source>
        <dbReference type="Proteomes" id="UP000799444"/>
    </source>
</evidence>
<dbReference type="EMBL" id="ML996163">
    <property type="protein sequence ID" value="KAF2733295.1"/>
    <property type="molecule type" value="Genomic_DNA"/>
</dbReference>
<accession>A0A9P4QVM4</accession>
<protein>
    <submittedName>
        <fullName evidence="2">Uncharacterized protein</fullName>
    </submittedName>
</protein>
<evidence type="ECO:0000256" key="1">
    <source>
        <dbReference type="SAM" id="MobiDB-lite"/>
    </source>
</evidence>
<proteinExistence type="predicted"/>
<feature type="compositionally biased region" description="Pro residues" evidence="1">
    <location>
        <begin position="189"/>
        <end position="209"/>
    </location>
</feature>
<feature type="region of interest" description="Disordered" evidence="1">
    <location>
        <begin position="146"/>
        <end position="238"/>
    </location>
</feature>
<reference evidence="2" key="1">
    <citation type="journal article" date="2020" name="Stud. Mycol.">
        <title>101 Dothideomycetes genomes: a test case for predicting lifestyles and emergence of pathogens.</title>
        <authorList>
            <person name="Haridas S."/>
            <person name="Albert R."/>
            <person name="Binder M."/>
            <person name="Bloem J."/>
            <person name="Labutti K."/>
            <person name="Salamov A."/>
            <person name="Andreopoulos B."/>
            <person name="Baker S."/>
            <person name="Barry K."/>
            <person name="Bills G."/>
            <person name="Bluhm B."/>
            <person name="Cannon C."/>
            <person name="Castanera R."/>
            <person name="Culley D."/>
            <person name="Daum C."/>
            <person name="Ezra D."/>
            <person name="Gonzalez J."/>
            <person name="Henrissat B."/>
            <person name="Kuo A."/>
            <person name="Liang C."/>
            <person name="Lipzen A."/>
            <person name="Lutzoni F."/>
            <person name="Magnuson J."/>
            <person name="Mondo S."/>
            <person name="Nolan M."/>
            <person name="Ohm R."/>
            <person name="Pangilinan J."/>
            <person name="Park H.-J."/>
            <person name="Ramirez L."/>
            <person name="Alfaro M."/>
            <person name="Sun H."/>
            <person name="Tritt A."/>
            <person name="Yoshinaga Y."/>
            <person name="Zwiers L.-H."/>
            <person name="Turgeon B."/>
            <person name="Goodwin S."/>
            <person name="Spatafora J."/>
            <person name="Crous P."/>
            <person name="Grigoriev I."/>
        </authorList>
    </citation>
    <scope>NUCLEOTIDE SEQUENCE</scope>
    <source>
        <strain evidence="2">CBS 125425</strain>
    </source>
</reference>
<sequence length="372" mass="42504">MEERRRNVQGATFNKRMNTWTCKCRIDVSPSSENGKACLQCSSCDFFLWAEDKEVEEYMWLQVHGSSIGEDEDSLSQSRQQSQHEAETIFKDNRIEGDGEATIGQRFGKEDISGNSIKHVTNSSSTKISYTLNNFSRGYSDSSLFTNSIPHTGTPKPPPPPHSHTTIPPIPMGRPEFFQHHPYIHQPTTIPPPPSHESPQSPPHRPYPHPADTRSPNPNPDPDPTSPPPPPPSLPPNLERWEFLIAHSERVPRPHPYDIIYYHAEPVDLRKIWNDVTFEAILAKSIPRVAFNEPERPVSMTGSRVSIAGSRMSRSRSRDPLIRRPQRDEWYMRDEEDDERELLLLLILECPLRCLSACCCFGRRRGGRRVFV</sequence>
<organism evidence="2 3">
    <name type="scientific">Polyplosphaeria fusca</name>
    <dbReference type="NCBI Taxonomy" id="682080"/>
    <lineage>
        <taxon>Eukaryota</taxon>
        <taxon>Fungi</taxon>
        <taxon>Dikarya</taxon>
        <taxon>Ascomycota</taxon>
        <taxon>Pezizomycotina</taxon>
        <taxon>Dothideomycetes</taxon>
        <taxon>Pleosporomycetidae</taxon>
        <taxon>Pleosporales</taxon>
        <taxon>Tetraplosphaeriaceae</taxon>
        <taxon>Polyplosphaeria</taxon>
    </lineage>
</organism>
<comment type="caution">
    <text evidence="2">The sequence shown here is derived from an EMBL/GenBank/DDBJ whole genome shotgun (WGS) entry which is preliminary data.</text>
</comment>
<feature type="compositionally biased region" description="Pro residues" evidence="1">
    <location>
        <begin position="155"/>
        <end position="172"/>
    </location>
</feature>
<name>A0A9P4QVM4_9PLEO</name>
<dbReference type="Proteomes" id="UP000799444">
    <property type="component" value="Unassembled WGS sequence"/>
</dbReference>
<feature type="compositionally biased region" description="Pro residues" evidence="1">
    <location>
        <begin position="217"/>
        <end position="235"/>
    </location>
</feature>